<feature type="binding site" evidence="9">
    <location>
        <position position="297"/>
    </location>
    <ligand>
        <name>ATP</name>
        <dbReference type="ChEBI" id="CHEBI:30616"/>
    </ligand>
</feature>
<sequence length="597" mass="66108">MNVSRPTSATFQDANTNNLSEKLKAVNFDTPAKIFQNKHAIHHFESVTPEVSVPGTPIIHRYPKSSSSSSSSGYPSPTLPPTAAYTPSSLSPRESGENESITITINGGAGDSEDMLTSTPPATSSSSSSSSSSSLGGSQGNTPFSLSRPDSPERNNHKNTNGSPQPHASTSTSTNNSHSHLPGRPTTPSQFIFKKPEYNKTYHHTHFHHLEKKDTLLHDLKRFFKGDKKKHNKKAVASTRPSLAGSEGRISDLSFANEFNKDLEGRYGKWGRFVGKGAGGSVRLIRRSTDNKTFAVKQFRKRGPNENEKEYVKKVTAEFCIGSTLHHPNVIETLDIIQEGSAFYEIMEFAPNDLFNIVMSGRMSREEIACCWKQMLDGVNYLQSMGIAHRDLKLDNMVLDERGILKLIDFGCAAVVKYPHETKVHRSKGICGSDPYIAPEQYTLPDYDATLTDLWSCAIVYVCMIIRRFPWRIPRAAQDQSFKNFITPSSQSAARLFKMLPRESRTIISRILDPEPLTRCTLQDVMNDPWVASIDTCSADVPCTNHKHHVLAQPSKHIMARGNIVVLETHPHADDASTIVAGNNNDTKSKKKKKAAN</sequence>
<dbReference type="FunCoup" id="A0A168QJI5">
    <property type="interactions" value="103"/>
</dbReference>
<feature type="compositionally biased region" description="Polar residues" evidence="10">
    <location>
        <begin position="158"/>
        <end position="168"/>
    </location>
</feature>
<dbReference type="InterPro" id="IPR011009">
    <property type="entry name" value="Kinase-like_dom_sf"/>
</dbReference>
<keyword evidence="6 9" id="KW-0067">ATP-binding</keyword>
<evidence type="ECO:0000256" key="7">
    <source>
        <dbReference type="ARBA" id="ARBA00047899"/>
    </source>
</evidence>
<dbReference type="Pfam" id="PF00069">
    <property type="entry name" value="Pkinase"/>
    <property type="match status" value="1"/>
</dbReference>
<keyword evidence="2" id="KW-0723">Serine/threonine-protein kinase</keyword>
<comment type="catalytic activity">
    <reaction evidence="7">
        <text>L-threonyl-[protein] + ATP = O-phospho-L-threonyl-[protein] + ADP + H(+)</text>
        <dbReference type="Rhea" id="RHEA:46608"/>
        <dbReference type="Rhea" id="RHEA-COMP:11060"/>
        <dbReference type="Rhea" id="RHEA-COMP:11605"/>
        <dbReference type="ChEBI" id="CHEBI:15378"/>
        <dbReference type="ChEBI" id="CHEBI:30013"/>
        <dbReference type="ChEBI" id="CHEBI:30616"/>
        <dbReference type="ChEBI" id="CHEBI:61977"/>
        <dbReference type="ChEBI" id="CHEBI:456216"/>
        <dbReference type="EC" id="2.7.11.1"/>
    </reaction>
</comment>
<keyword evidence="13" id="KW-1185">Reference proteome</keyword>
<feature type="region of interest" description="Disordered" evidence="10">
    <location>
        <begin position="51"/>
        <end position="191"/>
    </location>
</feature>
<evidence type="ECO:0000256" key="2">
    <source>
        <dbReference type="ARBA" id="ARBA00022527"/>
    </source>
</evidence>
<dbReference type="PROSITE" id="PS50011">
    <property type="entry name" value="PROTEIN_KINASE_DOM"/>
    <property type="match status" value="1"/>
</dbReference>
<dbReference type="InterPro" id="IPR000719">
    <property type="entry name" value="Prot_kinase_dom"/>
</dbReference>
<feature type="compositionally biased region" description="Polar residues" evidence="10">
    <location>
        <begin position="85"/>
        <end position="105"/>
    </location>
</feature>
<dbReference type="InterPro" id="IPR008271">
    <property type="entry name" value="Ser/Thr_kinase_AS"/>
</dbReference>
<organism evidence="12">
    <name type="scientific">Absidia glauca</name>
    <name type="common">Pin mould</name>
    <dbReference type="NCBI Taxonomy" id="4829"/>
    <lineage>
        <taxon>Eukaryota</taxon>
        <taxon>Fungi</taxon>
        <taxon>Fungi incertae sedis</taxon>
        <taxon>Mucoromycota</taxon>
        <taxon>Mucoromycotina</taxon>
        <taxon>Mucoromycetes</taxon>
        <taxon>Mucorales</taxon>
        <taxon>Cunninghamellaceae</taxon>
        <taxon>Absidia</taxon>
    </lineage>
</organism>
<evidence type="ECO:0000256" key="1">
    <source>
        <dbReference type="ARBA" id="ARBA00012513"/>
    </source>
</evidence>
<evidence type="ECO:0000259" key="11">
    <source>
        <dbReference type="PROSITE" id="PS50011"/>
    </source>
</evidence>
<proteinExistence type="predicted"/>
<feature type="region of interest" description="Disordered" evidence="10">
    <location>
        <begin position="576"/>
        <end position="597"/>
    </location>
</feature>
<reference evidence="12" key="1">
    <citation type="submission" date="2016-04" db="EMBL/GenBank/DDBJ databases">
        <authorList>
            <person name="Evans L.H."/>
            <person name="Alamgir A."/>
            <person name="Owens N."/>
            <person name="Weber N.D."/>
            <person name="Virtaneva K."/>
            <person name="Barbian K."/>
            <person name="Babar A."/>
            <person name="Rosenke K."/>
        </authorList>
    </citation>
    <scope>NUCLEOTIDE SEQUENCE [LARGE SCALE GENOMIC DNA]</scope>
    <source>
        <strain evidence="12">CBS 101.48</strain>
    </source>
</reference>
<dbReference type="AlphaFoldDB" id="A0A168QJI5"/>
<evidence type="ECO:0000256" key="3">
    <source>
        <dbReference type="ARBA" id="ARBA00022679"/>
    </source>
</evidence>
<evidence type="ECO:0000256" key="8">
    <source>
        <dbReference type="ARBA" id="ARBA00048679"/>
    </source>
</evidence>
<dbReference type="GO" id="GO:0005524">
    <property type="term" value="F:ATP binding"/>
    <property type="evidence" value="ECO:0007669"/>
    <property type="project" value="UniProtKB-UniRule"/>
</dbReference>
<name>A0A168QJI5_ABSGL</name>
<dbReference type="EMBL" id="LT554417">
    <property type="protein sequence ID" value="SAM04874.1"/>
    <property type="molecule type" value="Genomic_DNA"/>
</dbReference>
<dbReference type="STRING" id="4829.A0A168QJI5"/>
<dbReference type="InterPro" id="IPR017441">
    <property type="entry name" value="Protein_kinase_ATP_BS"/>
</dbReference>
<dbReference type="PROSITE" id="PS00108">
    <property type="entry name" value="PROTEIN_KINASE_ST"/>
    <property type="match status" value="1"/>
</dbReference>
<comment type="catalytic activity">
    <reaction evidence="8">
        <text>L-seryl-[protein] + ATP = O-phospho-L-seryl-[protein] + ADP + H(+)</text>
        <dbReference type="Rhea" id="RHEA:17989"/>
        <dbReference type="Rhea" id="RHEA-COMP:9863"/>
        <dbReference type="Rhea" id="RHEA-COMP:11604"/>
        <dbReference type="ChEBI" id="CHEBI:15378"/>
        <dbReference type="ChEBI" id="CHEBI:29999"/>
        <dbReference type="ChEBI" id="CHEBI:30616"/>
        <dbReference type="ChEBI" id="CHEBI:83421"/>
        <dbReference type="ChEBI" id="CHEBI:456216"/>
        <dbReference type="EC" id="2.7.11.1"/>
    </reaction>
</comment>
<keyword evidence="5" id="KW-0418">Kinase</keyword>
<dbReference type="SMART" id="SM00220">
    <property type="entry name" value="S_TKc"/>
    <property type="match status" value="1"/>
</dbReference>
<evidence type="ECO:0000313" key="13">
    <source>
        <dbReference type="Proteomes" id="UP000078561"/>
    </source>
</evidence>
<feature type="domain" description="Protein kinase" evidence="11">
    <location>
        <begin position="268"/>
        <end position="531"/>
    </location>
</feature>
<dbReference type="InParanoid" id="A0A168QJI5"/>
<feature type="compositionally biased region" description="Low complexity" evidence="10">
    <location>
        <begin position="124"/>
        <end position="134"/>
    </location>
</feature>
<dbReference type="Proteomes" id="UP000078561">
    <property type="component" value="Unassembled WGS sequence"/>
</dbReference>
<evidence type="ECO:0000256" key="10">
    <source>
        <dbReference type="SAM" id="MobiDB-lite"/>
    </source>
</evidence>
<dbReference type="PANTHER" id="PTHR24343:SF137">
    <property type="entry name" value="SERINE_THREONINE-PROTEIN KINASE HRK1"/>
    <property type="match status" value="1"/>
</dbReference>
<evidence type="ECO:0000256" key="4">
    <source>
        <dbReference type="ARBA" id="ARBA00022741"/>
    </source>
</evidence>
<dbReference type="SUPFAM" id="SSF56112">
    <property type="entry name" value="Protein kinase-like (PK-like)"/>
    <property type="match status" value="1"/>
</dbReference>
<keyword evidence="3" id="KW-0808">Transferase</keyword>
<evidence type="ECO:0000256" key="6">
    <source>
        <dbReference type="ARBA" id="ARBA00022840"/>
    </source>
</evidence>
<dbReference type="CDD" id="cd13994">
    <property type="entry name" value="STKc_HAL4_like"/>
    <property type="match status" value="1"/>
</dbReference>
<accession>A0A168QJI5</accession>
<evidence type="ECO:0000256" key="5">
    <source>
        <dbReference type="ARBA" id="ARBA00022777"/>
    </source>
</evidence>
<feature type="compositionally biased region" description="Low complexity" evidence="10">
    <location>
        <begin position="169"/>
        <end position="180"/>
    </location>
</feature>
<dbReference type="OMA" id="CVDANDK"/>
<evidence type="ECO:0000256" key="9">
    <source>
        <dbReference type="PROSITE-ProRule" id="PRU10141"/>
    </source>
</evidence>
<dbReference type="Gene3D" id="1.10.510.10">
    <property type="entry name" value="Transferase(Phosphotransferase) domain 1"/>
    <property type="match status" value="1"/>
</dbReference>
<keyword evidence="4 9" id="KW-0547">Nucleotide-binding</keyword>
<dbReference type="GO" id="GO:0005829">
    <property type="term" value="C:cytosol"/>
    <property type="evidence" value="ECO:0007669"/>
    <property type="project" value="TreeGrafter"/>
</dbReference>
<dbReference type="PANTHER" id="PTHR24343">
    <property type="entry name" value="SERINE/THREONINE KINASE"/>
    <property type="match status" value="1"/>
</dbReference>
<protein>
    <recommendedName>
        <fullName evidence="1">non-specific serine/threonine protein kinase</fullName>
        <ecNumber evidence="1">2.7.11.1</ecNumber>
    </recommendedName>
</protein>
<evidence type="ECO:0000313" key="12">
    <source>
        <dbReference type="EMBL" id="SAM04874.1"/>
    </source>
</evidence>
<dbReference type="OrthoDB" id="6513151at2759"/>
<gene>
    <name evidence="12" type="primary">ABSGL_10740.1 scaffold 12033</name>
</gene>
<dbReference type="PROSITE" id="PS00107">
    <property type="entry name" value="PROTEIN_KINASE_ATP"/>
    <property type="match status" value="1"/>
</dbReference>
<dbReference type="EC" id="2.7.11.1" evidence="1"/>
<dbReference type="GO" id="GO:0004674">
    <property type="term" value="F:protein serine/threonine kinase activity"/>
    <property type="evidence" value="ECO:0007669"/>
    <property type="project" value="UniProtKB-KW"/>
</dbReference>